<dbReference type="Pfam" id="PF21645">
    <property type="entry name" value="FakA-like_M"/>
    <property type="match status" value="1"/>
</dbReference>
<evidence type="ECO:0000313" key="3">
    <source>
        <dbReference type="EMBL" id="SPE06330.1"/>
    </source>
</evidence>
<evidence type="ECO:0000313" key="4">
    <source>
        <dbReference type="Proteomes" id="UP000237923"/>
    </source>
</evidence>
<dbReference type="Pfam" id="PF13684">
    <property type="entry name" value="FakA-like_C"/>
    <property type="match status" value="1"/>
</dbReference>
<dbReference type="AlphaFoldDB" id="A0A2N9K7I0"/>
<accession>A0A2N9K7I0</accession>
<evidence type="ECO:0000313" key="2">
    <source>
        <dbReference type="EMBL" id="SPD91105.1"/>
    </source>
</evidence>
<dbReference type="PANTHER" id="PTHR33434:SF4">
    <property type="entry name" value="PHOSPHATASE PROTEIN"/>
    <property type="match status" value="1"/>
</dbReference>
<dbReference type="GO" id="GO:0006071">
    <property type="term" value="P:glycerol metabolic process"/>
    <property type="evidence" value="ECO:0007669"/>
    <property type="project" value="InterPro"/>
</dbReference>
<dbReference type="InterPro" id="IPR036117">
    <property type="entry name" value="DhaL_dom_sf"/>
</dbReference>
<dbReference type="InterPro" id="IPR048394">
    <property type="entry name" value="FakA-like_M"/>
</dbReference>
<dbReference type="SMART" id="SM01121">
    <property type="entry name" value="Dak1_2"/>
    <property type="match status" value="1"/>
</dbReference>
<dbReference type="InterPro" id="IPR033470">
    <property type="entry name" value="FakA-like_C"/>
</dbReference>
<dbReference type="EMBL" id="OKQU01000001">
    <property type="protein sequence ID" value="SPE06330.1"/>
    <property type="molecule type" value="Genomic_DNA"/>
</dbReference>
<dbReference type="InterPro" id="IPR019986">
    <property type="entry name" value="YloV-like"/>
</dbReference>
<dbReference type="EMBL" id="OKQR01000001">
    <property type="protein sequence ID" value="SPD91105.1"/>
    <property type="molecule type" value="Genomic_DNA"/>
</dbReference>
<reference evidence="3 4" key="1">
    <citation type="submission" date="2018-02" db="EMBL/GenBank/DDBJ databases">
        <authorList>
            <person name="Cohen D.B."/>
            <person name="Kent A.D."/>
        </authorList>
    </citation>
    <scope>NUCLEOTIDE SEQUENCE [LARGE SCALE GENOMIC DNA]</scope>
    <source>
        <strain evidence="3 4">CECT 9216</strain>
    </source>
</reference>
<dbReference type="Pfam" id="PF02734">
    <property type="entry name" value="Dak2"/>
    <property type="match status" value="1"/>
</dbReference>
<gene>
    <name evidence="2" type="ORF">LES8486_00073</name>
    <name evidence="3" type="ORF">LES9216_00220</name>
</gene>
<dbReference type="GO" id="GO:0004371">
    <property type="term" value="F:glycerone kinase activity"/>
    <property type="evidence" value="ECO:0007669"/>
    <property type="project" value="InterPro"/>
</dbReference>
<dbReference type="SUPFAM" id="SSF101473">
    <property type="entry name" value="DhaL-like"/>
    <property type="match status" value="1"/>
</dbReference>
<dbReference type="InterPro" id="IPR004007">
    <property type="entry name" value="DhaL_dom"/>
</dbReference>
<reference evidence="2 5" key="2">
    <citation type="submission" date="2018-02" db="EMBL/GenBank/DDBJ databases">
        <authorList>
            <person name="Rodrigo-Torres L."/>
            <person name="Arahal R. D."/>
            <person name="Lucena T."/>
        </authorList>
    </citation>
    <scope>NUCLEOTIDE SEQUENCE [LARGE SCALE GENOMIC DNA]</scope>
    <source>
        <strain evidence="2 5">CECT 8486</strain>
    </source>
</reference>
<dbReference type="KEGG" id="lsu:A6B45_07105"/>
<protein>
    <submittedName>
        <fullName evidence="3">DAK2 domain protein</fullName>
    </submittedName>
</protein>
<proteinExistence type="predicted"/>
<name>A0A2N9K7I0_9LACO</name>
<dbReference type="PANTHER" id="PTHR33434">
    <property type="entry name" value="DEGV DOMAIN-CONTAINING PROTEIN DR_1986-RELATED"/>
    <property type="match status" value="1"/>
</dbReference>
<feature type="domain" description="DhaL" evidence="1">
    <location>
        <begin position="12"/>
        <end position="204"/>
    </location>
</feature>
<dbReference type="Proteomes" id="UP000237923">
    <property type="component" value="Unassembled WGS sequence"/>
</dbReference>
<evidence type="ECO:0000259" key="1">
    <source>
        <dbReference type="PROSITE" id="PS51480"/>
    </source>
</evidence>
<keyword evidence="5" id="KW-1185">Reference proteome</keyword>
<organism evidence="3 4">
    <name type="scientific">Leuconostoc suionicum</name>
    <dbReference type="NCBI Taxonomy" id="1511761"/>
    <lineage>
        <taxon>Bacteria</taxon>
        <taxon>Bacillati</taxon>
        <taxon>Bacillota</taxon>
        <taxon>Bacilli</taxon>
        <taxon>Lactobacillales</taxon>
        <taxon>Lactobacillaceae</taxon>
        <taxon>Leuconostoc</taxon>
    </lineage>
</organism>
<dbReference type="Gene3D" id="1.25.40.340">
    <property type="match status" value="1"/>
</dbReference>
<sequence length="568" mass="60821">MSVNSLTKITNVEFGKMINAAAAVLAANADKINKLNVFPVPDGDTGTNMSLSMASGAQYERDSLETEIGALAKATSKGLLMGARGNSGVILSQIFRGFSNSMAGKETLSARDLADALMSGAQVAYKSVMKPTEGTILTVIREAAAKANKVADQTDDIVELMAAVQEAAQVALDSTPELLPVLKEVGVVDSGGQGLVFVLQAFYQVISGDFNEEDIKAPDNAELDQMVKELHAGAQASSSLDPADIKYGYCTEIMVQIGKGTTYDHDFDYQKFYDYLAKLGDSLLVINDDEIVKVHVHTENPGKVISWGTHFGSLVKVKVDNMRDQQQTVIDAQRAEEARVEKIAAMQVPVSDTAVIAIAAGDGIAELFKSLGVQTVISGGQTMNPSTADIVKVIENSGAKRAIILPNNSNIFMAAEQAVTLAKIPVEVVKTRTIQQGLTAMMGYNPDADLEQNTAEMSEMMADVKSAQITQAVRETKFNGHEIHHGDWMGIIDGDIEVVAHNVESAAQEAIQKMIDDDSEIVTIIFGEGTKAKVAQKLKAFVEGLDDGLEVEVHDGGQPLYPFFISVE</sequence>
<dbReference type="NCBIfam" id="TIGR03599">
    <property type="entry name" value="YloV"/>
    <property type="match status" value="1"/>
</dbReference>
<dbReference type="RefSeq" id="WP_072613974.1">
    <property type="nucleotide sequence ID" value="NZ_AP017935.1"/>
</dbReference>
<dbReference type="Proteomes" id="UP000239237">
    <property type="component" value="Unassembled WGS sequence"/>
</dbReference>
<dbReference type="PROSITE" id="PS51480">
    <property type="entry name" value="DHAL"/>
    <property type="match status" value="1"/>
</dbReference>
<dbReference type="GeneID" id="99674559"/>
<dbReference type="InterPro" id="IPR050270">
    <property type="entry name" value="DegV_domain_contain"/>
</dbReference>
<dbReference type="SMART" id="SM01120">
    <property type="entry name" value="Dak2"/>
    <property type="match status" value="1"/>
</dbReference>
<evidence type="ECO:0000313" key="5">
    <source>
        <dbReference type="Proteomes" id="UP000239237"/>
    </source>
</evidence>